<evidence type="ECO:0000256" key="1">
    <source>
        <dbReference type="SAM" id="MobiDB-lite"/>
    </source>
</evidence>
<gene>
    <name evidence="2" type="ORF">KL86PLE_20104</name>
</gene>
<feature type="compositionally biased region" description="Low complexity" evidence="1">
    <location>
        <begin position="79"/>
        <end position="93"/>
    </location>
</feature>
<name>A0A212LCZ7_9HYPH</name>
<evidence type="ECO:0000313" key="2">
    <source>
        <dbReference type="EMBL" id="SCM75436.1"/>
    </source>
</evidence>
<organism evidence="2">
    <name type="scientific">uncultured Pleomorphomonas sp</name>
    <dbReference type="NCBI Taxonomy" id="442121"/>
    <lineage>
        <taxon>Bacteria</taxon>
        <taxon>Pseudomonadati</taxon>
        <taxon>Pseudomonadota</taxon>
        <taxon>Alphaproteobacteria</taxon>
        <taxon>Hyphomicrobiales</taxon>
        <taxon>Pleomorphomonadaceae</taxon>
        <taxon>Pleomorphomonas</taxon>
        <taxon>environmental samples</taxon>
    </lineage>
</organism>
<sequence length="177" mass="17519">MAKSPKAAKADAVDTTDTADTTVVSANSIPASSKTGGDGNPAVSPDAPSETATGNPDGGSNGVETALAATVDGVGQTDAKTTVAPEPATVAPPDSDGAPASTASTGQTDTETTETPVAGALTPVEVKLEEERFTLVLPTVHGGKLKGIGETVWLTREKHAAFVGAGRVAAPWPDTTN</sequence>
<reference evidence="2" key="1">
    <citation type="submission" date="2016-08" db="EMBL/GenBank/DDBJ databases">
        <authorList>
            <person name="Seilhamer J.J."/>
        </authorList>
    </citation>
    <scope>NUCLEOTIDE SEQUENCE</scope>
    <source>
        <strain evidence="2">86</strain>
    </source>
</reference>
<feature type="compositionally biased region" description="Low complexity" evidence="1">
    <location>
        <begin position="101"/>
        <end position="115"/>
    </location>
</feature>
<accession>A0A212LCZ7</accession>
<feature type="compositionally biased region" description="Low complexity" evidence="1">
    <location>
        <begin position="13"/>
        <end position="24"/>
    </location>
</feature>
<dbReference type="EMBL" id="FMJD01000006">
    <property type="protein sequence ID" value="SCM75436.1"/>
    <property type="molecule type" value="Genomic_DNA"/>
</dbReference>
<protein>
    <submittedName>
        <fullName evidence="2">Uncharacterized protein</fullName>
    </submittedName>
</protein>
<dbReference type="RefSeq" id="WP_100081262.1">
    <property type="nucleotide sequence ID" value="NZ_LT608334.1"/>
</dbReference>
<feature type="region of interest" description="Disordered" evidence="1">
    <location>
        <begin position="1"/>
        <end position="121"/>
    </location>
</feature>
<dbReference type="AlphaFoldDB" id="A0A212LCZ7"/>
<proteinExistence type="predicted"/>
<feature type="compositionally biased region" description="Polar residues" evidence="1">
    <location>
        <begin position="25"/>
        <end position="35"/>
    </location>
</feature>